<dbReference type="EMBL" id="PKUN01000023">
    <property type="protein sequence ID" value="PLX60462.1"/>
    <property type="molecule type" value="Genomic_DNA"/>
</dbReference>
<evidence type="ECO:0000256" key="1">
    <source>
        <dbReference type="ARBA" id="ARBA00022553"/>
    </source>
</evidence>
<dbReference type="PIRSF" id="PIRSF036382">
    <property type="entry name" value="RR_antiterm"/>
    <property type="match status" value="1"/>
</dbReference>
<keyword evidence="3" id="KW-0805">Transcription regulation</keyword>
<feature type="domain" description="ANTAR" evidence="8">
    <location>
        <begin position="124"/>
        <end position="185"/>
    </location>
</feature>
<proteinExistence type="predicted"/>
<evidence type="ECO:0000313" key="10">
    <source>
        <dbReference type="Proteomes" id="UP000235015"/>
    </source>
</evidence>
<keyword evidence="1 6" id="KW-0597">Phosphoprotein</keyword>
<dbReference type="GO" id="GO:0003723">
    <property type="term" value="F:RNA binding"/>
    <property type="evidence" value="ECO:0007669"/>
    <property type="project" value="InterPro"/>
</dbReference>
<dbReference type="STRING" id="1111735.GCA_000428045_01505"/>
<dbReference type="AlphaFoldDB" id="A0A2N6CTH4"/>
<evidence type="ECO:0000256" key="4">
    <source>
        <dbReference type="ARBA" id="ARBA00023125"/>
    </source>
</evidence>
<dbReference type="Pfam" id="PF00072">
    <property type="entry name" value="Response_reg"/>
    <property type="match status" value="1"/>
</dbReference>
<evidence type="ECO:0000256" key="2">
    <source>
        <dbReference type="ARBA" id="ARBA00023012"/>
    </source>
</evidence>
<feature type="domain" description="Response regulatory" evidence="7">
    <location>
        <begin position="5"/>
        <end position="118"/>
    </location>
</feature>
<dbReference type="RefSeq" id="WP_051302654.1">
    <property type="nucleotide sequence ID" value="NZ_CAXXYC010000004.1"/>
</dbReference>
<dbReference type="PANTHER" id="PTHR48111:SF1">
    <property type="entry name" value="TWO-COMPONENT RESPONSE REGULATOR ORR33"/>
    <property type="match status" value="1"/>
</dbReference>
<accession>A0A2N6CTH4</accession>
<evidence type="ECO:0000259" key="7">
    <source>
        <dbReference type="PROSITE" id="PS50110"/>
    </source>
</evidence>
<sequence>MKQDTILVADDDIFTLTSITSGLSDAGYQVVSAQDGKTAVQLGLLEQPDLALLDIRMPGMTGIEAARELKQRGNISTLFLSAYSDHDVVEVATREGALGYLVKPVNIQQLIPAIETALKRSAELQQLQKKESELLGAISRNREISVAVGIYMQRFAADEQNAFDAIRCFARSKSLKLANLATALVKESASRDDLIEAIFEHSLKTR</sequence>
<organism evidence="9 10">
    <name type="scientific">Sedimenticola selenatireducens</name>
    <dbReference type="NCBI Taxonomy" id="191960"/>
    <lineage>
        <taxon>Bacteria</taxon>
        <taxon>Pseudomonadati</taxon>
        <taxon>Pseudomonadota</taxon>
        <taxon>Gammaproteobacteria</taxon>
        <taxon>Chromatiales</taxon>
        <taxon>Sedimenticolaceae</taxon>
        <taxon>Sedimenticola</taxon>
    </lineage>
</organism>
<feature type="modified residue" description="4-aspartylphosphate" evidence="6">
    <location>
        <position position="54"/>
    </location>
</feature>
<comment type="caution">
    <text evidence="9">The sequence shown here is derived from an EMBL/GenBank/DDBJ whole genome shotgun (WGS) entry which is preliminary data.</text>
</comment>
<dbReference type="InterPro" id="IPR011006">
    <property type="entry name" value="CheY-like_superfamily"/>
</dbReference>
<dbReference type="SUPFAM" id="SSF52172">
    <property type="entry name" value="CheY-like"/>
    <property type="match status" value="1"/>
</dbReference>
<dbReference type="InterPro" id="IPR001789">
    <property type="entry name" value="Sig_transdc_resp-reg_receiver"/>
</dbReference>
<keyword evidence="2" id="KW-0902">Two-component regulatory system</keyword>
<keyword evidence="4" id="KW-0238">DNA-binding</keyword>
<dbReference type="PROSITE" id="PS50921">
    <property type="entry name" value="ANTAR"/>
    <property type="match status" value="1"/>
</dbReference>
<dbReference type="PANTHER" id="PTHR48111">
    <property type="entry name" value="REGULATOR OF RPOS"/>
    <property type="match status" value="1"/>
</dbReference>
<evidence type="ECO:0000256" key="5">
    <source>
        <dbReference type="ARBA" id="ARBA00023163"/>
    </source>
</evidence>
<dbReference type="Gene3D" id="3.40.50.2300">
    <property type="match status" value="1"/>
</dbReference>
<dbReference type="PROSITE" id="PS50110">
    <property type="entry name" value="RESPONSE_REGULATORY"/>
    <property type="match status" value="1"/>
</dbReference>
<dbReference type="GO" id="GO:0032993">
    <property type="term" value="C:protein-DNA complex"/>
    <property type="evidence" value="ECO:0007669"/>
    <property type="project" value="TreeGrafter"/>
</dbReference>
<keyword evidence="5" id="KW-0804">Transcription</keyword>
<dbReference type="Proteomes" id="UP000235015">
    <property type="component" value="Unassembled WGS sequence"/>
</dbReference>
<evidence type="ECO:0000256" key="3">
    <source>
        <dbReference type="ARBA" id="ARBA00023015"/>
    </source>
</evidence>
<dbReference type="Gene3D" id="1.10.10.10">
    <property type="entry name" value="Winged helix-like DNA-binding domain superfamily/Winged helix DNA-binding domain"/>
    <property type="match status" value="1"/>
</dbReference>
<reference evidence="9 10" key="1">
    <citation type="submission" date="2017-11" db="EMBL/GenBank/DDBJ databases">
        <title>Genome-resolved metagenomics identifies genetic mobility, metabolic interactions, and unexpected diversity in perchlorate-reducing communities.</title>
        <authorList>
            <person name="Barnum T.P."/>
            <person name="Figueroa I.A."/>
            <person name="Carlstrom C.I."/>
            <person name="Lucas L.N."/>
            <person name="Engelbrektson A.L."/>
            <person name="Coates J.D."/>
        </authorList>
    </citation>
    <scope>NUCLEOTIDE SEQUENCE [LARGE SCALE GENOMIC DNA]</scope>
    <source>
        <strain evidence="9">BM301</strain>
    </source>
</reference>
<gene>
    <name evidence="9" type="ORF">C0630_13415</name>
</gene>
<dbReference type="GO" id="GO:0000156">
    <property type="term" value="F:phosphorelay response regulator activity"/>
    <property type="evidence" value="ECO:0007669"/>
    <property type="project" value="TreeGrafter"/>
</dbReference>
<evidence type="ECO:0000313" key="9">
    <source>
        <dbReference type="EMBL" id="PLX60462.1"/>
    </source>
</evidence>
<dbReference type="Pfam" id="PF03861">
    <property type="entry name" value="ANTAR"/>
    <property type="match status" value="1"/>
</dbReference>
<dbReference type="SMART" id="SM00448">
    <property type="entry name" value="REC"/>
    <property type="match status" value="1"/>
</dbReference>
<protein>
    <submittedName>
        <fullName evidence="9">Two-component system response regulator ZraR</fullName>
    </submittedName>
</protein>
<evidence type="ECO:0000256" key="6">
    <source>
        <dbReference type="PROSITE-ProRule" id="PRU00169"/>
    </source>
</evidence>
<dbReference type="InterPro" id="IPR008327">
    <property type="entry name" value="Sig_transdc_resp-reg_antiterm"/>
</dbReference>
<name>A0A2N6CTH4_9GAMM</name>
<dbReference type="GO" id="GO:0005829">
    <property type="term" value="C:cytosol"/>
    <property type="evidence" value="ECO:0007669"/>
    <property type="project" value="TreeGrafter"/>
</dbReference>
<dbReference type="InterPro" id="IPR005561">
    <property type="entry name" value="ANTAR"/>
</dbReference>
<evidence type="ECO:0000259" key="8">
    <source>
        <dbReference type="PROSITE" id="PS50921"/>
    </source>
</evidence>
<dbReference type="InterPro" id="IPR036388">
    <property type="entry name" value="WH-like_DNA-bd_sf"/>
</dbReference>
<dbReference type="GO" id="GO:0000976">
    <property type="term" value="F:transcription cis-regulatory region binding"/>
    <property type="evidence" value="ECO:0007669"/>
    <property type="project" value="TreeGrafter"/>
</dbReference>
<dbReference type="GO" id="GO:0006355">
    <property type="term" value="P:regulation of DNA-templated transcription"/>
    <property type="evidence" value="ECO:0007669"/>
    <property type="project" value="TreeGrafter"/>
</dbReference>
<dbReference type="InterPro" id="IPR039420">
    <property type="entry name" value="WalR-like"/>
</dbReference>